<feature type="transmembrane region" description="Helical" evidence="2">
    <location>
        <begin position="237"/>
        <end position="261"/>
    </location>
</feature>
<keyword evidence="2" id="KW-1133">Transmembrane helix</keyword>
<evidence type="ECO:0000313" key="4">
    <source>
        <dbReference type="EMBL" id="KAK5167996.1"/>
    </source>
</evidence>
<dbReference type="AlphaFoldDB" id="A0AAV9P987"/>
<dbReference type="Proteomes" id="UP001337655">
    <property type="component" value="Unassembled WGS sequence"/>
</dbReference>
<dbReference type="PANTHER" id="PTHR16861:SF10">
    <property type="entry name" value="MID2 DOMAIN-CONTAINING PROTEIN"/>
    <property type="match status" value="1"/>
</dbReference>
<keyword evidence="3" id="KW-0732">Signal</keyword>
<keyword evidence="5" id="KW-1185">Reference proteome</keyword>
<evidence type="ECO:0000256" key="1">
    <source>
        <dbReference type="SAM" id="MobiDB-lite"/>
    </source>
</evidence>
<gene>
    <name evidence="4" type="ORF">LTR77_006563</name>
</gene>
<dbReference type="RefSeq" id="XP_064657606.1">
    <property type="nucleotide sequence ID" value="XM_064803805.1"/>
</dbReference>
<feature type="chain" id="PRO_5043687371" evidence="3">
    <location>
        <begin position="27"/>
        <end position="367"/>
    </location>
</feature>
<feature type="compositionally biased region" description="Low complexity" evidence="1">
    <location>
        <begin position="353"/>
        <end position="367"/>
    </location>
</feature>
<feature type="signal peptide" evidence="3">
    <location>
        <begin position="1"/>
        <end position="26"/>
    </location>
</feature>
<dbReference type="EMBL" id="JAVRRT010000010">
    <property type="protein sequence ID" value="KAK5167996.1"/>
    <property type="molecule type" value="Genomic_DNA"/>
</dbReference>
<evidence type="ECO:0000313" key="5">
    <source>
        <dbReference type="Proteomes" id="UP001337655"/>
    </source>
</evidence>
<name>A0AAV9P987_9PEZI</name>
<feature type="region of interest" description="Disordered" evidence="1">
    <location>
        <begin position="286"/>
        <end position="326"/>
    </location>
</feature>
<sequence>MRFHLAPAPLLHLITTILLIPQRTSANPAPPISVQAGFEFNELLKRYDCSGELCGWNDQLCCPNGGCYTNALQQATCTGGGSYSASAAPAPSAAGGGYWQVYTTVYTVTDKEVITSVVSNYVGGSVSAVASSTPSGQAHCNFAINESPCGDICCSATQYCFNWGICKAAAGSETTTTVKAGGTAGAPIRPTSSGVVVVTATESPTTTVPFQTPVATGANVTMTATESGGGGGLSGGAIAGIVIGVLVGLLLLGLICFYCCIKGLLDGCLALFGLGGKKKRRTEVDTYERHSHHTHSGGGGGRTWYGASKPARPKRKEESHKGRKVAGGLAGLAGLWAVLGLKRKRNDRKNNGSEYSYSSDYYTSSSE</sequence>
<dbReference type="GeneID" id="89927903"/>
<evidence type="ECO:0000256" key="3">
    <source>
        <dbReference type="SAM" id="SignalP"/>
    </source>
</evidence>
<proteinExistence type="predicted"/>
<reference evidence="4 5" key="1">
    <citation type="submission" date="2023-08" db="EMBL/GenBank/DDBJ databases">
        <title>Black Yeasts Isolated from many extreme environments.</title>
        <authorList>
            <person name="Coleine C."/>
            <person name="Stajich J.E."/>
            <person name="Selbmann L."/>
        </authorList>
    </citation>
    <scope>NUCLEOTIDE SEQUENCE [LARGE SCALE GENOMIC DNA]</scope>
    <source>
        <strain evidence="4 5">CCFEE 5935</strain>
    </source>
</reference>
<keyword evidence="2" id="KW-0812">Transmembrane</keyword>
<accession>A0AAV9P987</accession>
<dbReference type="PANTHER" id="PTHR16861">
    <property type="entry name" value="GLYCOPROTEIN 38"/>
    <property type="match status" value="1"/>
</dbReference>
<protein>
    <submittedName>
        <fullName evidence="4">Uncharacterized protein</fullName>
    </submittedName>
</protein>
<comment type="caution">
    <text evidence="4">The sequence shown here is derived from an EMBL/GenBank/DDBJ whole genome shotgun (WGS) entry which is preliminary data.</text>
</comment>
<organism evidence="4 5">
    <name type="scientific">Saxophila tyrrhenica</name>
    <dbReference type="NCBI Taxonomy" id="1690608"/>
    <lineage>
        <taxon>Eukaryota</taxon>
        <taxon>Fungi</taxon>
        <taxon>Dikarya</taxon>
        <taxon>Ascomycota</taxon>
        <taxon>Pezizomycotina</taxon>
        <taxon>Dothideomycetes</taxon>
        <taxon>Dothideomycetidae</taxon>
        <taxon>Mycosphaerellales</taxon>
        <taxon>Extremaceae</taxon>
        <taxon>Saxophila</taxon>
    </lineage>
</organism>
<evidence type="ECO:0000256" key="2">
    <source>
        <dbReference type="SAM" id="Phobius"/>
    </source>
</evidence>
<keyword evidence="2" id="KW-0472">Membrane</keyword>
<feature type="region of interest" description="Disordered" evidence="1">
    <location>
        <begin position="346"/>
        <end position="367"/>
    </location>
</feature>